<name>A0A5C6QLP7_9GAMM</name>
<evidence type="ECO:0000256" key="1">
    <source>
        <dbReference type="SAM" id="Phobius"/>
    </source>
</evidence>
<dbReference type="AlphaFoldDB" id="A0A5C6QLP7"/>
<gene>
    <name evidence="2" type="ORF">ESZ26_07795</name>
    <name evidence="3" type="ORF">ESZ27_04485</name>
</gene>
<sequence>MSIGLTSTWRSKQSKQKRCNRCELYYVQSLDKCSHCADLNGAELTRLKKTHHDNSTFGQYLGFVALIIGLLLPLNFL</sequence>
<dbReference type="Proteomes" id="UP000321917">
    <property type="component" value="Unassembled WGS sequence"/>
</dbReference>
<protein>
    <submittedName>
        <fullName evidence="3">Uncharacterized protein</fullName>
    </submittedName>
</protein>
<evidence type="ECO:0000313" key="3">
    <source>
        <dbReference type="EMBL" id="TWX70136.1"/>
    </source>
</evidence>
<dbReference type="Proteomes" id="UP000321525">
    <property type="component" value="Unassembled WGS sequence"/>
</dbReference>
<keyword evidence="4" id="KW-1185">Reference proteome</keyword>
<dbReference type="EMBL" id="VOLQ01000006">
    <property type="protein sequence ID" value="TWX70136.1"/>
    <property type="molecule type" value="Genomic_DNA"/>
</dbReference>
<evidence type="ECO:0000313" key="5">
    <source>
        <dbReference type="Proteomes" id="UP000321917"/>
    </source>
</evidence>
<keyword evidence="1" id="KW-1133">Transmembrane helix</keyword>
<reference evidence="3 5" key="1">
    <citation type="submission" date="2019-07" db="EMBL/GenBank/DDBJ databases">
        <title>Genomes of sea-ice associated Colwellia species.</title>
        <authorList>
            <person name="Bowman J.P."/>
        </authorList>
    </citation>
    <scope>NUCLEOTIDE SEQUENCE [LARGE SCALE GENOMIC DNA]</scope>
    <source>
        <strain evidence="2 4">ACAM 607</strain>
        <strain evidence="3 5">IC036</strain>
    </source>
</reference>
<accession>A0A5C6QLP7</accession>
<evidence type="ECO:0000313" key="2">
    <source>
        <dbReference type="EMBL" id="TWX60380.1"/>
    </source>
</evidence>
<comment type="caution">
    <text evidence="3">The sequence shown here is derived from an EMBL/GenBank/DDBJ whole genome shotgun (WGS) entry which is preliminary data.</text>
</comment>
<proteinExistence type="predicted"/>
<dbReference type="EMBL" id="VOLR01000009">
    <property type="protein sequence ID" value="TWX60380.1"/>
    <property type="molecule type" value="Genomic_DNA"/>
</dbReference>
<evidence type="ECO:0000313" key="4">
    <source>
        <dbReference type="Proteomes" id="UP000321525"/>
    </source>
</evidence>
<dbReference type="OrthoDB" id="6228643at2"/>
<organism evidence="3 5">
    <name type="scientific">Colwellia hornerae</name>
    <dbReference type="NCBI Taxonomy" id="89402"/>
    <lineage>
        <taxon>Bacteria</taxon>
        <taxon>Pseudomonadati</taxon>
        <taxon>Pseudomonadota</taxon>
        <taxon>Gammaproteobacteria</taxon>
        <taxon>Alteromonadales</taxon>
        <taxon>Colwelliaceae</taxon>
        <taxon>Colwellia</taxon>
    </lineage>
</organism>
<feature type="transmembrane region" description="Helical" evidence="1">
    <location>
        <begin position="57"/>
        <end position="76"/>
    </location>
</feature>
<keyword evidence="1" id="KW-0472">Membrane</keyword>
<keyword evidence="1" id="KW-0812">Transmembrane</keyword>